<keyword evidence="5 7" id="KW-0472">Membrane</keyword>
<dbReference type="SUPFAM" id="SSF103481">
    <property type="entry name" value="Multidrug resistance efflux transporter EmrE"/>
    <property type="match status" value="2"/>
</dbReference>
<sequence>MMPGELLALAAAAGFGITHFTAGLLARRAPGVTVALHTQLGGTAIAVAAALLWTSGSPRAADLAWGALSGAGSGIGVAFLYRAMGRGSLSVVVPLSDIGTVAIPVLVGLAVLGDRPSPLGAAGIALTIPAIWLAAAGPAPPPAGPRTTPPRHAGAHHRTGRLRPAPGVTDALLAGTGFAVQYLALKPVPLDAGLWPIAASRAASVAVTLPWALAAAGVPLRLPARQALPALAVGTVGSTAVLLYWIAAHRELLAVATVLAALYPVIPVVLALVFLRERLTRRQILGLCGAGAAIALLTVP</sequence>
<comment type="caution">
    <text evidence="9">The sequence shown here is derived from an EMBL/GenBank/DDBJ whole genome shotgun (WGS) entry which is preliminary data.</text>
</comment>
<feature type="transmembrane region" description="Helical" evidence="7">
    <location>
        <begin position="89"/>
        <end position="112"/>
    </location>
</feature>
<feature type="transmembrane region" description="Helical" evidence="7">
    <location>
        <begin position="36"/>
        <end position="56"/>
    </location>
</feature>
<feature type="transmembrane region" description="Helical" evidence="7">
    <location>
        <begin position="193"/>
        <end position="215"/>
    </location>
</feature>
<feature type="transmembrane region" description="Helical" evidence="7">
    <location>
        <begin position="119"/>
        <end position="139"/>
    </location>
</feature>
<dbReference type="Gene3D" id="1.10.3730.20">
    <property type="match status" value="1"/>
</dbReference>
<evidence type="ECO:0000259" key="8">
    <source>
        <dbReference type="Pfam" id="PF00892"/>
    </source>
</evidence>
<evidence type="ECO:0000256" key="1">
    <source>
        <dbReference type="ARBA" id="ARBA00004141"/>
    </source>
</evidence>
<dbReference type="Proteomes" id="UP001501509">
    <property type="component" value="Unassembled WGS sequence"/>
</dbReference>
<accession>A0ABN3PPC9</accession>
<evidence type="ECO:0000256" key="3">
    <source>
        <dbReference type="ARBA" id="ARBA00022692"/>
    </source>
</evidence>
<reference evidence="9 10" key="1">
    <citation type="journal article" date="2019" name="Int. J. Syst. Evol. Microbiol.">
        <title>The Global Catalogue of Microorganisms (GCM) 10K type strain sequencing project: providing services to taxonomists for standard genome sequencing and annotation.</title>
        <authorList>
            <consortium name="The Broad Institute Genomics Platform"/>
            <consortium name="The Broad Institute Genome Sequencing Center for Infectious Disease"/>
            <person name="Wu L."/>
            <person name="Ma J."/>
        </authorList>
    </citation>
    <scope>NUCLEOTIDE SEQUENCE [LARGE SCALE GENOMIC DNA]</scope>
    <source>
        <strain evidence="9 10">JCM 6833</strain>
    </source>
</reference>
<comment type="similarity">
    <text evidence="2">Belongs to the EamA transporter family.</text>
</comment>
<evidence type="ECO:0000256" key="4">
    <source>
        <dbReference type="ARBA" id="ARBA00022989"/>
    </source>
</evidence>
<feature type="transmembrane region" description="Helical" evidence="7">
    <location>
        <begin position="63"/>
        <end position="83"/>
    </location>
</feature>
<dbReference type="Pfam" id="PF00892">
    <property type="entry name" value="EamA"/>
    <property type="match status" value="1"/>
</dbReference>
<dbReference type="InterPro" id="IPR000620">
    <property type="entry name" value="EamA_dom"/>
</dbReference>
<name>A0ABN3PPC9_9ACTN</name>
<feature type="transmembrane region" description="Helical" evidence="7">
    <location>
        <begin position="227"/>
        <end position="247"/>
    </location>
</feature>
<keyword evidence="3 7" id="KW-0812">Transmembrane</keyword>
<proteinExistence type="inferred from homology"/>
<keyword evidence="4 7" id="KW-1133">Transmembrane helix</keyword>
<evidence type="ECO:0000256" key="6">
    <source>
        <dbReference type="SAM" id="MobiDB-lite"/>
    </source>
</evidence>
<organism evidence="9 10">
    <name type="scientific">Actinomadura fulvescens</name>
    <dbReference type="NCBI Taxonomy" id="46160"/>
    <lineage>
        <taxon>Bacteria</taxon>
        <taxon>Bacillati</taxon>
        <taxon>Actinomycetota</taxon>
        <taxon>Actinomycetes</taxon>
        <taxon>Streptosporangiales</taxon>
        <taxon>Thermomonosporaceae</taxon>
        <taxon>Actinomadura</taxon>
    </lineage>
</organism>
<dbReference type="InterPro" id="IPR037185">
    <property type="entry name" value="EmrE-like"/>
</dbReference>
<dbReference type="PANTHER" id="PTHR32322:SF2">
    <property type="entry name" value="EAMA DOMAIN-CONTAINING PROTEIN"/>
    <property type="match status" value="1"/>
</dbReference>
<evidence type="ECO:0000313" key="9">
    <source>
        <dbReference type="EMBL" id="GAA2592658.1"/>
    </source>
</evidence>
<dbReference type="RefSeq" id="WP_344540910.1">
    <property type="nucleotide sequence ID" value="NZ_BAAATD010000003.1"/>
</dbReference>
<dbReference type="EMBL" id="BAAATD010000003">
    <property type="protein sequence ID" value="GAA2592658.1"/>
    <property type="molecule type" value="Genomic_DNA"/>
</dbReference>
<gene>
    <name evidence="9" type="ORF">GCM10010411_27150</name>
</gene>
<feature type="compositionally biased region" description="Pro residues" evidence="6">
    <location>
        <begin position="139"/>
        <end position="148"/>
    </location>
</feature>
<keyword evidence="10" id="KW-1185">Reference proteome</keyword>
<dbReference type="PANTHER" id="PTHR32322">
    <property type="entry name" value="INNER MEMBRANE TRANSPORTER"/>
    <property type="match status" value="1"/>
</dbReference>
<evidence type="ECO:0000313" key="10">
    <source>
        <dbReference type="Proteomes" id="UP001501509"/>
    </source>
</evidence>
<protein>
    <submittedName>
        <fullName evidence="9">DMT family transporter</fullName>
    </submittedName>
</protein>
<evidence type="ECO:0000256" key="7">
    <source>
        <dbReference type="SAM" id="Phobius"/>
    </source>
</evidence>
<feature type="domain" description="EamA" evidence="8">
    <location>
        <begin position="170"/>
        <end position="298"/>
    </location>
</feature>
<dbReference type="InterPro" id="IPR050638">
    <property type="entry name" value="AA-Vitamin_Transporters"/>
</dbReference>
<evidence type="ECO:0000256" key="2">
    <source>
        <dbReference type="ARBA" id="ARBA00007362"/>
    </source>
</evidence>
<feature type="transmembrane region" description="Helical" evidence="7">
    <location>
        <begin position="253"/>
        <end position="275"/>
    </location>
</feature>
<evidence type="ECO:0000256" key="5">
    <source>
        <dbReference type="ARBA" id="ARBA00023136"/>
    </source>
</evidence>
<feature type="region of interest" description="Disordered" evidence="6">
    <location>
        <begin position="139"/>
        <end position="160"/>
    </location>
</feature>
<comment type="subcellular location">
    <subcellularLocation>
        <location evidence="1">Membrane</location>
        <topology evidence="1">Multi-pass membrane protein</topology>
    </subcellularLocation>
</comment>